<organism evidence="2 3">
    <name type="scientific">Effrenium voratum</name>
    <dbReference type="NCBI Taxonomy" id="2562239"/>
    <lineage>
        <taxon>Eukaryota</taxon>
        <taxon>Sar</taxon>
        <taxon>Alveolata</taxon>
        <taxon>Dinophyceae</taxon>
        <taxon>Suessiales</taxon>
        <taxon>Symbiodiniaceae</taxon>
        <taxon>Effrenium</taxon>
    </lineage>
</organism>
<proteinExistence type="predicted"/>
<evidence type="ECO:0000313" key="3">
    <source>
        <dbReference type="Proteomes" id="UP001178507"/>
    </source>
</evidence>
<accession>A0AA36HXI9</accession>
<sequence>MSCFGEPKASHVKSRIREEVVPWLHRGNLEGATGGLRRYSAAPGMMAQVAHGLSAGQSFSFVEVAGKQELPLVTAHSISTSQLPQDWQISTSVPALGANQMAFLLRVCSEDVAVLIGEWRGFKLPVVGVPGVSGTAGDRSTGRRGVQGRKGTKGKPGAAGRLHVQLFSLKSKSWCKARGTCSSPTLPSTFSIDLGPLGVHDCASTIEVNMATARLGGCTSSADCAVGYALALALAALHVALQPRMAPPQASKAGSEALACRMCHDCSGEACQKCREDAETISTCCSGDFHDAAVPDMCQSQDNPCADLHGQEELTCAWGLDVARCMAGVCDGGEALCLEDTTKIMACCDQHRHSVAPPRICTDAVLTEDVRSCVLEKCNECQGEQCELCKKDPQVLSQCCTEHQHGFAPPAICRVEDSRSILP</sequence>
<gene>
    <name evidence="2" type="ORF">EVOR1521_LOCUS5852</name>
</gene>
<dbReference type="EMBL" id="CAUJNA010000429">
    <property type="protein sequence ID" value="CAJ1376911.1"/>
    <property type="molecule type" value="Genomic_DNA"/>
</dbReference>
<protein>
    <submittedName>
        <fullName evidence="2">Uncharacterized protein</fullName>
    </submittedName>
</protein>
<dbReference type="Proteomes" id="UP001178507">
    <property type="component" value="Unassembled WGS sequence"/>
</dbReference>
<keyword evidence="3" id="KW-1185">Reference proteome</keyword>
<feature type="region of interest" description="Disordered" evidence="1">
    <location>
        <begin position="135"/>
        <end position="158"/>
    </location>
</feature>
<comment type="caution">
    <text evidence="2">The sequence shown here is derived from an EMBL/GenBank/DDBJ whole genome shotgun (WGS) entry which is preliminary data.</text>
</comment>
<reference evidence="2" key="1">
    <citation type="submission" date="2023-08" db="EMBL/GenBank/DDBJ databases">
        <authorList>
            <person name="Chen Y."/>
            <person name="Shah S."/>
            <person name="Dougan E. K."/>
            <person name="Thang M."/>
            <person name="Chan C."/>
        </authorList>
    </citation>
    <scope>NUCLEOTIDE SEQUENCE</scope>
</reference>
<evidence type="ECO:0000256" key="1">
    <source>
        <dbReference type="SAM" id="MobiDB-lite"/>
    </source>
</evidence>
<dbReference type="AlphaFoldDB" id="A0AA36HXI9"/>
<name>A0AA36HXI9_9DINO</name>
<evidence type="ECO:0000313" key="2">
    <source>
        <dbReference type="EMBL" id="CAJ1376911.1"/>
    </source>
</evidence>